<name>A0A7V0T4K5_UNCW3</name>
<dbReference type="NCBIfam" id="TIGR04183">
    <property type="entry name" value="Por_Secre_tail"/>
    <property type="match status" value="1"/>
</dbReference>
<accession>A0A7V0T4K5</accession>
<dbReference type="InterPro" id="IPR025965">
    <property type="entry name" value="FlgD/Vpr_Ig-like"/>
</dbReference>
<evidence type="ECO:0000259" key="1">
    <source>
        <dbReference type="Pfam" id="PF13860"/>
    </source>
</evidence>
<dbReference type="Gene3D" id="2.60.40.4070">
    <property type="match status" value="1"/>
</dbReference>
<dbReference type="InterPro" id="IPR026444">
    <property type="entry name" value="Secre_tail"/>
</dbReference>
<gene>
    <name evidence="2" type="ORF">ENN51_02155</name>
</gene>
<feature type="domain" description="FlgD/Vpr Ig-like" evidence="1">
    <location>
        <begin position="241"/>
        <end position="294"/>
    </location>
</feature>
<sequence length="309" mass="33360">MKSILSLLLVGIAAVCFGMPHTLELGPTLESAVVLPAPSDWVDGDETLHWDGEPDRGFNINGTYSYGCAQRYTEPDPLIVKAILYYLTGNADAVFVYVAGHGTQMEPGPMLDTTRATGLGGGVWRRANMPNPPAIAPDEDFWACVIIRRHPSGQHPLTLDLGPIVAYRGGYITLPEIGPDWYQLTDPPFWTDRNVNIRAVVERAGTGVEEIIGPPGSSAGLRHRLSPNPLRSTGRFSYEVAQAGHVSLAVYDAAGNRVRTVVDGFYGSGEHHAVWDGRGDDGRRVPAGTYLYRLKVGGQAVTGRAVVLD</sequence>
<dbReference type="AlphaFoldDB" id="A0A7V0T4K5"/>
<organism evidence="2">
    <name type="scientific">candidate division WOR-3 bacterium</name>
    <dbReference type="NCBI Taxonomy" id="2052148"/>
    <lineage>
        <taxon>Bacteria</taxon>
        <taxon>Bacteria division WOR-3</taxon>
    </lineage>
</organism>
<dbReference type="EMBL" id="DSBX01000080">
    <property type="protein sequence ID" value="HDQ99077.1"/>
    <property type="molecule type" value="Genomic_DNA"/>
</dbReference>
<dbReference type="Pfam" id="PF13860">
    <property type="entry name" value="FlgD_ig"/>
    <property type="match status" value="1"/>
</dbReference>
<comment type="caution">
    <text evidence="2">The sequence shown here is derived from an EMBL/GenBank/DDBJ whole genome shotgun (WGS) entry which is preliminary data.</text>
</comment>
<reference evidence="2" key="1">
    <citation type="journal article" date="2020" name="mSystems">
        <title>Genome- and Community-Level Interaction Insights into Carbon Utilization and Element Cycling Functions of Hydrothermarchaeota in Hydrothermal Sediment.</title>
        <authorList>
            <person name="Zhou Z."/>
            <person name="Liu Y."/>
            <person name="Xu W."/>
            <person name="Pan J."/>
            <person name="Luo Z.H."/>
            <person name="Li M."/>
        </authorList>
    </citation>
    <scope>NUCLEOTIDE SEQUENCE [LARGE SCALE GENOMIC DNA]</scope>
    <source>
        <strain evidence="2">SpSt-1182</strain>
    </source>
</reference>
<dbReference type="Proteomes" id="UP000885672">
    <property type="component" value="Unassembled WGS sequence"/>
</dbReference>
<proteinExistence type="predicted"/>
<evidence type="ECO:0000313" key="2">
    <source>
        <dbReference type="EMBL" id="HDQ99077.1"/>
    </source>
</evidence>
<protein>
    <submittedName>
        <fullName evidence="2">T9SS type A sorting domain-containing protein</fullName>
    </submittedName>
</protein>